<feature type="coiled-coil region" evidence="7">
    <location>
        <begin position="258"/>
        <end position="285"/>
    </location>
</feature>
<evidence type="ECO:0000259" key="11">
    <source>
        <dbReference type="Pfam" id="PF14703"/>
    </source>
</evidence>
<dbReference type="InterPro" id="IPR045122">
    <property type="entry name" value="Csc1-like"/>
</dbReference>
<evidence type="ECO:0000256" key="3">
    <source>
        <dbReference type="ARBA" id="ARBA00022448"/>
    </source>
</evidence>
<evidence type="ECO:0000313" key="12">
    <source>
        <dbReference type="EMBL" id="WUR03150.1"/>
    </source>
</evidence>
<dbReference type="Pfam" id="PF02714">
    <property type="entry name" value="RSN1_7TM"/>
    <property type="match status" value="1"/>
</dbReference>
<dbReference type="GO" id="GO:0005886">
    <property type="term" value="C:plasma membrane"/>
    <property type="evidence" value="ECO:0007669"/>
    <property type="project" value="TreeGrafter"/>
</dbReference>
<feature type="transmembrane region" description="Helical" evidence="8">
    <location>
        <begin position="103"/>
        <end position="124"/>
    </location>
</feature>
<feature type="transmembrane region" description="Helical" evidence="8">
    <location>
        <begin position="482"/>
        <end position="504"/>
    </location>
</feature>
<dbReference type="GeneID" id="90540955"/>
<evidence type="ECO:0000256" key="2">
    <source>
        <dbReference type="ARBA" id="ARBA00007779"/>
    </source>
</evidence>
<dbReference type="GO" id="GO:0005227">
    <property type="term" value="F:calcium-activated cation channel activity"/>
    <property type="evidence" value="ECO:0007669"/>
    <property type="project" value="InterPro"/>
</dbReference>
<proteinExistence type="inferred from homology"/>
<evidence type="ECO:0000256" key="1">
    <source>
        <dbReference type="ARBA" id="ARBA00004141"/>
    </source>
</evidence>
<keyword evidence="5 8" id="KW-1133">Transmembrane helix</keyword>
<dbReference type="Pfam" id="PF13967">
    <property type="entry name" value="RSN1_TM"/>
    <property type="match status" value="1"/>
</dbReference>
<keyword evidence="13" id="KW-1185">Reference proteome</keyword>
<dbReference type="InterPro" id="IPR003864">
    <property type="entry name" value="CSC1/OSCA1-like_7TM"/>
</dbReference>
<feature type="domain" description="CSC1/OSCA1-like cytosolic" evidence="11">
    <location>
        <begin position="219"/>
        <end position="374"/>
    </location>
</feature>
<evidence type="ECO:0000313" key="13">
    <source>
        <dbReference type="Proteomes" id="UP001334084"/>
    </source>
</evidence>
<comment type="subcellular location">
    <subcellularLocation>
        <location evidence="1">Membrane</location>
        <topology evidence="1">Multi-pass membrane protein</topology>
    </subcellularLocation>
</comment>
<keyword evidence="6 8" id="KW-0472">Membrane</keyword>
<sequence length="897" mass="104725">MSDEKELVKEFNKVPPLESADSEILWNLLVQFCLCLGLLFLYIFIRPRVKWLYSPNIQGKRSHPCFGYDGYLSWIVPVITVKDTTLLILIGLDAFMMLQTLKFIFKIFFILCITVLPVIGYVYWNYFLFIDIAKNQYITRMSIGTYSNYKTFYYLILFYVYLISIFIFYFIYIYYKRYTVLRQLYLRNPSILTSIITLKKLSKQFSSAEKAAEYLSLSNRTLLVSNLPDFINTDNDLANFFQEMKLGNIEEAILIHDTTHLRKLYEEKNEMIENIEKEINSIVIKMNKWSIEHKEDCSESFENFEESLQNTVDSIFLDEYVDPDRKKQILKIFIKSDDKFRTMYHDNVKALDFFFDKLKVILEKIYEEKNKLNQIEDKKDASNILELTEEQNALFIPGYIDKDASFFPLSHFFNIDKYGVYFSLDIPIGAKKGFVVFEDYKDASIVKQAKIGSKIFSVDAKTAPTPNDIIWQNINKSGFISFVFKSCGDIGFIIFNIIFAYLAVQTIEMVRIDRFQQNGYIYKFFKNHPAIKDLYTGIVPALVYNILLVIVPIIIITSVNLEGLYSYSTAQKSTMSRYSNFLFFNAFLSVFFASTIYSILMDLLSGKLTLNDFTTQLGKNILSSVTLFVNTAIQKSLFGLAMLLLKPGPLIVNHFISKLFTYKTRRQFEQSEYAPPFDFGTMFPELLIVFPMLFSYTLIFPFVLILGLFYFGLLYLFYKNEFLYSSRNHYESGGKFWEQAIVLVIYSILSFQLATAAVLFFHGEKMISLLILPICYVTFNFETNLNTLFSKSCNSFPLNHQESEYLDEFTDKLQLDRLNLLETWEEETPTRDLDNISLENMGFKDDQEVMTASSYYKDPATSSSMTELILPRNFFKLLIELKKFDKGNLFGYKKSAI</sequence>
<dbReference type="EMBL" id="CP142728">
    <property type="protein sequence ID" value="WUR03150.1"/>
    <property type="molecule type" value="Genomic_DNA"/>
</dbReference>
<organism evidence="12 13">
    <name type="scientific">Vairimorpha necatrix</name>
    <dbReference type="NCBI Taxonomy" id="6039"/>
    <lineage>
        <taxon>Eukaryota</taxon>
        <taxon>Fungi</taxon>
        <taxon>Fungi incertae sedis</taxon>
        <taxon>Microsporidia</taxon>
        <taxon>Nosematidae</taxon>
        <taxon>Vairimorpha</taxon>
    </lineage>
</organism>
<comment type="similarity">
    <text evidence="2">Belongs to the CSC1 (TC 1.A.17) family.</text>
</comment>
<dbReference type="InterPro" id="IPR027815">
    <property type="entry name" value="CSC1/OSCA1-like_cyt"/>
</dbReference>
<keyword evidence="3" id="KW-0813">Transport</keyword>
<feature type="domain" description="CSC1/OSCA1-like 7TM region" evidence="9">
    <location>
        <begin position="493"/>
        <end position="758"/>
    </location>
</feature>
<dbReference type="Proteomes" id="UP001334084">
    <property type="component" value="Chromosome 3"/>
</dbReference>
<keyword evidence="7" id="KW-0175">Coiled coil</keyword>
<dbReference type="PANTHER" id="PTHR13018">
    <property type="entry name" value="PROBABLE MEMBRANE PROTEIN DUF221-RELATED"/>
    <property type="match status" value="1"/>
</dbReference>
<feature type="transmembrane region" description="Helical" evidence="8">
    <location>
        <begin position="24"/>
        <end position="45"/>
    </location>
</feature>
<feature type="domain" description="CSC1/OSCA1-like N-terminal transmembrane" evidence="10">
    <location>
        <begin position="24"/>
        <end position="172"/>
    </location>
</feature>
<protein>
    <submittedName>
        <fullName evidence="12">Calcium permeable stress-gated cation channel 1</fullName>
    </submittedName>
</protein>
<feature type="transmembrane region" description="Helical" evidence="8">
    <location>
        <begin position="152"/>
        <end position="175"/>
    </location>
</feature>
<evidence type="ECO:0000256" key="5">
    <source>
        <dbReference type="ARBA" id="ARBA00022989"/>
    </source>
</evidence>
<dbReference type="Pfam" id="PF14703">
    <property type="entry name" value="PHM7_cyt"/>
    <property type="match status" value="1"/>
</dbReference>
<feature type="transmembrane region" description="Helical" evidence="8">
    <location>
        <begin position="621"/>
        <end position="645"/>
    </location>
</feature>
<evidence type="ECO:0000259" key="10">
    <source>
        <dbReference type="Pfam" id="PF13967"/>
    </source>
</evidence>
<feature type="transmembrane region" description="Helical" evidence="8">
    <location>
        <begin position="582"/>
        <end position="601"/>
    </location>
</feature>
<feature type="transmembrane region" description="Helical" evidence="8">
    <location>
        <begin position="693"/>
        <end position="718"/>
    </location>
</feature>
<dbReference type="RefSeq" id="XP_065329295.1">
    <property type="nucleotide sequence ID" value="XM_065473223.1"/>
</dbReference>
<evidence type="ECO:0000256" key="7">
    <source>
        <dbReference type="SAM" id="Coils"/>
    </source>
</evidence>
<reference evidence="12" key="1">
    <citation type="journal article" date="2024" name="BMC Genomics">
        <title>Functional annotation of a divergent genome using sequence and structure-based similarity.</title>
        <authorList>
            <person name="Svedberg D."/>
            <person name="Winiger R.R."/>
            <person name="Berg A."/>
            <person name="Sharma H."/>
            <person name="Tellgren-Roth C."/>
            <person name="Debrunner-Vossbrinck B.A."/>
            <person name="Vossbrinck C.R."/>
            <person name="Barandun J."/>
        </authorList>
    </citation>
    <scope>NUCLEOTIDE SEQUENCE</scope>
    <source>
        <strain evidence="12">Illinois isolate</strain>
    </source>
</reference>
<dbReference type="KEGG" id="vnx:VNE69_03359"/>
<dbReference type="PANTHER" id="PTHR13018:SF139">
    <property type="entry name" value="PHOSPHATE METABOLISM PROTEIN 7"/>
    <property type="match status" value="1"/>
</dbReference>
<evidence type="ECO:0000259" key="9">
    <source>
        <dbReference type="Pfam" id="PF02714"/>
    </source>
</evidence>
<feature type="transmembrane region" description="Helical" evidence="8">
    <location>
        <begin position="740"/>
        <end position="761"/>
    </location>
</feature>
<evidence type="ECO:0000256" key="6">
    <source>
        <dbReference type="ARBA" id="ARBA00023136"/>
    </source>
</evidence>
<dbReference type="InterPro" id="IPR032880">
    <property type="entry name" value="CSC1/OSCA1-like_N"/>
</dbReference>
<evidence type="ECO:0000256" key="8">
    <source>
        <dbReference type="SAM" id="Phobius"/>
    </source>
</evidence>
<keyword evidence="4 8" id="KW-0812">Transmembrane</keyword>
<feature type="transmembrane region" description="Helical" evidence="8">
    <location>
        <begin position="542"/>
        <end position="561"/>
    </location>
</feature>
<evidence type="ECO:0000256" key="4">
    <source>
        <dbReference type="ARBA" id="ARBA00022692"/>
    </source>
</evidence>
<name>A0AAX4JB02_9MICR</name>
<gene>
    <name evidence="12" type="ORF">VNE69_03359</name>
</gene>
<accession>A0AAX4JB02</accession>
<dbReference type="AlphaFoldDB" id="A0AAX4JB02"/>